<dbReference type="Proteomes" id="UP001054854">
    <property type="component" value="Unassembled WGS sequence"/>
</dbReference>
<sequence>MGSRRDGFHTPSAPGRAASSVVGVDACPTGWVAVVLDQEGRFAGAGTAGGLSELLGRMPRAAVVAVDMPLGLPESGWRSADALAVEKLAPHRSRVFSVPPREVWEAADYAAANRCCRRLTGQGMSRQSWALAAKLREANACRDGGDHRLYEVHPEVSFAAVNEGRPVAWSKKSWNGQAVRRRLLADRGVVLPDDLGPAGRVPPDDVLDAAAAAWSARRIALRTARSLPDPPEVTDTGLPIAIWY</sequence>
<proteinExistence type="predicted"/>
<organism evidence="1 2">
    <name type="scientific">Streptomyces hygroscopicus</name>
    <dbReference type="NCBI Taxonomy" id="1912"/>
    <lineage>
        <taxon>Bacteria</taxon>
        <taxon>Bacillati</taxon>
        <taxon>Actinomycetota</taxon>
        <taxon>Actinomycetes</taxon>
        <taxon>Kitasatosporales</taxon>
        <taxon>Streptomycetaceae</taxon>
        <taxon>Streptomyces</taxon>
        <taxon>Streptomyces violaceusniger group</taxon>
    </lineage>
</organism>
<reference evidence="1" key="1">
    <citation type="submission" date="2024-05" db="EMBL/GenBank/DDBJ databases">
        <title>Whole genome shotgun sequence of Streptomyces hygroscopicus NBRC 113678.</title>
        <authorList>
            <person name="Komaki H."/>
            <person name="Tamura T."/>
        </authorList>
    </citation>
    <scope>NUCLEOTIDE SEQUENCE</scope>
    <source>
        <strain evidence="1">N11-34</strain>
    </source>
</reference>
<dbReference type="EMBL" id="BNEK01000005">
    <property type="protein sequence ID" value="GHJ33411.1"/>
    <property type="molecule type" value="Genomic_DNA"/>
</dbReference>
<dbReference type="Pfam" id="PF04250">
    <property type="entry name" value="DUF429"/>
    <property type="match status" value="1"/>
</dbReference>
<evidence type="ECO:0000313" key="1">
    <source>
        <dbReference type="EMBL" id="GHJ33411.1"/>
    </source>
</evidence>
<accession>A0ABQ3UE06</accession>
<keyword evidence="2" id="KW-1185">Reference proteome</keyword>
<dbReference type="InterPro" id="IPR007362">
    <property type="entry name" value="DUF429"/>
</dbReference>
<dbReference type="RefSeq" id="WP_060953861.1">
    <property type="nucleotide sequence ID" value="NZ_BNEK01000005.1"/>
</dbReference>
<comment type="caution">
    <text evidence="1">The sequence shown here is derived from an EMBL/GenBank/DDBJ whole genome shotgun (WGS) entry which is preliminary data.</text>
</comment>
<protein>
    <recommendedName>
        <fullName evidence="3">DUF429 domain-containing protein</fullName>
    </recommendedName>
</protein>
<evidence type="ECO:0000313" key="2">
    <source>
        <dbReference type="Proteomes" id="UP001054854"/>
    </source>
</evidence>
<evidence type="ECO:0008006" key="3">
    <source>
        <dbReference type="Google" id="ProtNLM"/>
    </source>
</evidence>
<gene>
    <name evidence="1" type="ORF">TPA0910_78440</name>
</gene>
<name>A0ABQ3UE06_STRHY</name>